<reference evidence="1" key="1">
    <citation type="submission" date="2022-06" db="EMBL/GenBank/DDBJ databases">
        <title>Complete Genome Sequence of Arcanobacterium pinnipediorum strain DSM 28752 isolated from a harbour seal.</title>
        <authorList>
            <person name="Borowiak M."/>
            <person name="Kreitlow A."/>
            <person name="Alssahen M."/>
            <person name="Malorny B."/>
            <person name="Laemmler C."/>
            <person name="Prenger-Berninghoff E."/>
            <person name="Siebert U."/>
            <person name="Ploetz M."/>
            <person name="Abdulmawjood A."/>
        </authorList>
    </citation>
    <scope>NUCLEOTIDE SEQUENCE</scope>
    <source>
        <strain evidence="1">DSM 28752</strain>
    </source>
</reference>
<accession>A0ABY5AG49</accession>
<dbReference type="SUPFAM" id="SSF101386">
    <property type="entry name" value="all-alpha NTP pyrophosphatases"/>
    <property type="match status" value="1"/>
</dbReference>
<keyword evidence="2" id="KW-1185">Reference proteome</keyword>
<name>A0ABY5AG49_9ACTO</name>
<protein>
    <submittedName>
        <fullName evidence="1">Nucleotide pyrophosphohydrolase</fullName>
    </submittedName>
</protein>
<dbReference type="CDD" id="cd11537">
    <property type="entry name" value="NTP-PPase_RS21-C6_like"/>
    <property type="match status" value="1"/>
</dbReference>
<dbReference type="Pfam" id="PF12643">
    <property type="entry name" value="MazG-like"/>
    <property type="match status" value="1"/>
</dbReference>
<proteinExistence type="predicted"/>
<dbReference type="EMBL" id="CP099547">
    <property type="protein sequence ID" value="USR79172.1"/>
    <property type="molecule type" value="Genomic_DNA"/>
</dbReference>
<sequence length="115" mass="13354">MEDKNTLETIISALNVFRDERNWREFHSEKNLAVSISIESAELLECFQWLPSDVAAIEKREEIADELADVLIYAFMLADDMQFDIPSIIRSKMLKNSVKYPVHKARGTSKKYDEL</sequence>
<dbReference type="PANTHER" id="PTHR46523">
    <property type="entry name" value="DCTP PYROPHOSPHATASE 1"/>
    <property type="match status" value="1"/>
</dbReference>
<dbReference type="InterPro" id="IPR025984">
    <property type="entry name" value="DCTPP"/>
</dbReference>
<organism evidence="1 2">
    <name type="scientific">Arcanobacterium pinnipediorum</name>
    <dbReference type="NCBI Taxonomy" id="1503041"/>
    <lineage>
        <taxon>Bacteria</taxon>
        <taxon>Bacillati</taxon>
        <taxon>Actinomycetota</taxon>
        <taxon>Actinomycetes</taxon>
        <taxon>Actinomycetales</taxon>
        <taxon>Actinomycetaceae</taxon>
        <taxon>Arcanobacterium</taxon>
    </lineage>
</organism>
<evidence type="ECO:0000313" key="2">
    <source>
        <dbReference type="Proteomes" id="UP001056109"/>
    </source>
</evidence>
<evidence type="ECO:0000313" key="1">
    <source>
        <dbReference type="EMBL" id="USR79172.1"/>
    </source>
</evidence>
<dbReference type="Gene3D" id="1.10.287.1080">
    <property type="entry name" value="MazG-like"/>
    <property type="match status" value="1"/>
</dbReference>
<gene>
    <name evidence="1" type="ORF">NG665_07265</name>
</gene>
<dbReference type="InterPro" id="IPR052555">
    <property type="entry name" value="dCTP_Pyrophosphatase"/>
</dbReference>
<dbReference type="RefSeq" id="WP_252673046.1">
    <property type="nucleotide sequence ID" value="NZ_CP099547.1"/>
</dbReference>
<dbReference type="Proteomes" id="UP001056109">
    <property type="component" value="Chromosome"/>
</dbReference>
<dbReference type="PANTHER" id="PTHR46523:SF1">
    <property type="entry name" value="DCTP PYROPHOSPHATASE 1"/>
    <property type="match status" value="1"/>
</dbReference>
<dbReference type="PIRSF" id="PIRSF029826">
    <property type="entry name" value="UCP029826_pph"/>
    <property type="match status" value="1"/>
</dbReference>